<organism evidence="1 2">
    <name type="scientific">Exidia glandulosa HHB12029</name>
    <dbReference type="NCBI Taxonomy" id="1314781"/>
    <lineage>
        <taxon>Eukaryota</taxon>
        <taxon>Fungi</taxon>
        <taxon>Dikarya</taxon>
        <taxon>Basidiomycota</taxon>
        <taxon>Agaricomycotina</taxon>
        <taxon>Agaricomycetes</taxon>
        <taxon>Auriculariales</taxon>
        <taxon>Exidiaceae</taxon>
        <taxon>Exidia</taxon>
    </lineage>
</organism>
<dbReference type="Proteomes" id="UP000077266">
    <property type="component" value="Unassembled WGS sequence"/>
</dbReference>
<evidence type="ECO:0000313" key="2">
    <source>
        <dbReference type="Proteomes" id="UP000077266"/>
    </source>
</evidence>
<dbReference type="EMBL" id="KV426160">
    <property type="protein sequence ID" value="KZV86314.1"/>
    <property type="molecule type" value="Genomic_DNA"/>
</dbReference>
<evidence type="ECO:0000313" key="1">
    <source>
        <dbReference type="EMBL" id="KZV86314.1"/>
    </source>
</evidence>
<proteinExistence type="predicted"/>
<keyword evidence="2" id="KW-1185">Reference proteome</keyword>
<name>A0A165E8H4_EXIGL</name>
<reference evidence="1 2" key="1">
    <citation type="journal article" date="2016" name="Mol. Biol. Evol.">
        <title>Comparative Genomics of Early-Diverging Mushroom-Forming Fungi Provides Insights into the Origins of Lignocellulose Decay Capabilities.</title>
        <authorList>
            <person name="Nagy L.G."/>
            <person name="Riley R."/>
            <person name="Tritt A."/>
            <person name="Adam C."/>
            <person name="Daum C."/>
            <person name="Floudas D."/>
            <person name="Sun H."/>
            <person name="Yadav J.S."/>
            <person name="Pangilinan J."/>
            <person name="Larsson K.H."/>
            <person name="Matsuura K."/>
            <person name="Barry K."/>
            <person name="Labutti K."/>
            <person name="Kuo R."/>
            <person name="Ohm R.A."/>
            <person name="Bhattacharya S.S."/>
            <person name="Shirouzu T."/>
            <person name="Yoshinaga Y."/>
            <person name="Martin F.M."/>
            <person name="Grigoriev I.V."/>
            <person name="Hibbett D.S."/>
        </authorList>
    </citation>
    <scope>NUCLEOTIDE SEQUENCE [LARGE SCALE GENOMIC DNA]</scope>
    <source>
        <strain evidence="1 2">HHB12029</strain>
    </source>
</reference>
<dbReference type="InParanoid" id="A0A165E8H4"/>
<sequence length="128" mass="14858">MTRREHQIREFQPYIELEADGRVVEHEISTLRDRKVWRAHMPALEQRTSLRRVTRLGPYRSLYGSSRAVARNRYLPPCVSAFRDADYEYKQLDASASQSMEQEQRASLGAGTSTMTQRGLKIAIRGMR</sequence>
<protein>
    <submittedName>
        <fullName evidence="1">Uncharacterized protein</fullName>
    </submittedName>
</protein>
<gene>
    <name evidence="1" type="ORF">EXIGLDRAFT_724923</name>
</gene>
<accession>A0A165E8H4</accession>
<dbReference type="AlphaFoldDB" id="A0A165E8H4"/>